<gene>
    <name evidence="1" type="ORF">AA309_20140</name>
</gene>
<accession>A0A0H1R997</accession>
<keyword evidence="2" id="KW-1185">Reference proteome</keyword>
<reference evidence="1 2" key="1">
    <citation type="submission" date="2015-05" db="EMBL/GenBank/DDBJ databases">
        <title>Draft genome sequence of Microvirga vignae strain BR3299, a novel nitrogen fixing bacteria isolated from Brazil semi-aired region.</title>
        <authorList>
            <person name="Zilli J.E."/>
            <person name="Passos S.R."/>
            <person name="Leite J."/>
            <person name="Baldani J.I."/>
            <person name="Xavier G.R."/>
            <person name="Rumjaneck N.G."/>
            <person name="Simoes-Araujo J.L."/>
        </authorList>
    </citation>
    <scope>NUCLEOTIDE SEQUENCE [LARGE SCALE GENOMIC DNA]</scope>
    <source>
        <strain evidence="1 2">BR3299</strain>
    </source>
</reference>
<comment type="caution">
    <text evidence="1">The sequence shown here is derived from an EMBL/GenBank/DDBJ whole genome shotgun (WGS) entry which is preliminary data.</text>
</comment>
<dbReference type="PATRIC" id="fig|1225564.3.peg.5341"/>
<evidence type="ECO:0000313" key="1">
    <source>
        <dbReference type="EMBL" id="KLK91411.1"/>
    </source>
</evidence>
<dbReference type="Proteomes" id="UP000035489">
    <property type="component" value="Unassembled WGS sequence"/>
</dbReference>
<dbReference type="PROSITE" id="PS51257">
    <property type="entry name" value="PROKAR_LIPOPROTEIN"/>
    <property type="match status" value="1"/>
</dbReference>
<dbReference type="EMBL" id="LCYG01000055">
    <property type="protein sequence ID" value="KLK91411.1"/>
    <property type="molecule type" value="Genomic_DNA"/>
</dbReference>
<proteinExistence type="predicted"/>
<evidence type="ECO:0000313" key="2">
    <source>
        <dbReference type="Proteomes" id="UP000035489"/>
    </source>
</evidence>
<sequence length="68" mass="7164">MRALALVALALALAGCEVEFDRVSETGDGCTVMVAYAARCQAAGKAAICTHKRPELLRRVTPECVASQ</sequence>
<dbReference type="AlphaFoldDB" id="A0A0H1R997"/>
<evidence type="ECO:0008006" key="3">
    <source>
        <dbReference type="Google" id="ProtNLM"/>
    </source>
</evidence>
<protein>
    <recommendedName>
        <fullName evidence="3">Lipoprotein</fullName>
    </recommendedName>
</protein>
<dbReference type="RefSeq" id="WP_047190809.1">
    <property type="nucleotide sequence ID" value="NZ_LCYG01000055.1"/>
</dbReference>
<organism evidence="1 2">
    <name type="scientific">Microvirga vignae</name>
    <dbReference type="NCBI Taxonomy" id="1225564"/>
    <lineage>
        <taxon>Bacteria</taxon>
        <taxon>Pseudomonadati</taxon>
        <taxon>Pseudomonadota</taxon>
        <taxon>Alphaproteobacteria</taxon>
        <taxon>Hyphomicrobiales</taxon>
        <taxon>Methylobacteriaceae</taxon>
        <taxon>Microvirga</taxon>
    </lineage>
</organism>
<name>A0A0H1R997_9HYPH</name>